<evidence type="ECO:0000259" key="3">
    <source>
        <dbReference type="PROSITE" id="PS50021"/>
    </source>
</evidence>
<dbReference type="InterPro" id="IPR036872">
    <property type="entry name" value="CH_dom_sf"/>
</dbReference>
<dbReference type="SUPFAM" id="SSF47473">
    <property type="entry name" value="EF-hand"/>
    <property type="match status" value="1"/>
</dbReference>
<feature type="coiled-coil region" evidence="1">
    <location>
        <begin position="319"/>
        <end position="379"/>
    </location>
</feature>
<feature type="region of interest" description="Disordered" evidence="2">
    <location>
        <begin position="1196"/>
        <end position="1264"/>
    </location>
</feature>
<feature type="compositionally biased region" description="Basic residues" evidence="2">
    <location>
        <begin position="1328"/>
        <end position="1338"/>
    </location>
</feature>
<proteinExistence type="predicted"/>
<dbReference type="Pfam" id="PF22946">
    <property type="entry name" value="SPEF2_D5"/>
    <property type="match status" value="1"/>
</dbReference>
<feature type="region of interest" description="Disordered" evidence="2">
    <location>
        <begin position="799"/>
        <end position="818"/>
    </location>
</feature>
<dbReference type="Pfam" id="PF06294">
    <property type="entry name" value="CH_2"/>
    <property type="match status" value="1"/>
</dbReference>
<keyword evidence="4" id="KW-1185">Reference proteome</keyword>
<keyword evidence="5" id="KW-0969">Cilium</keyword>
<feature type="compositionally biased region" description="Basic and acidic residues" evidence="2">
    <location>
        <begin position="944"/>
        <end position="964"/>
    </location>
</feature>
<feature type="domain" description="Calponin-homology (CH)" evidence="3">
    <location>
        <begin position="1"/>
        <end position="105"/>
    </location>
</feature>
<feature type="coiled-coil region" evidence="1">
    <location>
        <begin position="1269"/>
        <end position="1303"/>
    </location>
</feature>
<accession>A0A6P8FK55</accession>
<reference evidence="5" key="1">
    <citation type="submission" date="2025-08" db="UniProtKB">
        <authorList>
            <consortium name="RefSeq"/>
        </authorList>
    </citation>
    <scope>IDENTIFICATION</scope>
</reference>
<dbReference type="SUPFAM" id="SSF52540">
    <property type="entry name" value="P-loop containing nucleoside triphosphate hydrolases"/>
    <property type="match status" value="1"/>
</dbReference>
<dbReference type="Gene3D" id="1.10.418.10">
    <property type="entry name" value="Calponin-like domain"/>
    <property type="match status" value="1"/>
</dbReference>
<evidence type="ECO:0000313" key="4">
    <source>
        <dbReference type="Proteomes" id="UP000515152"/>
    </source>
</evidence>
<dbReference type="GO" id="GO:0007288">
    <property type="term" value="P:sperm axoneme assembly"/>
    <property type="evidence" value="ECO:0007669"/>
    <property type="project" value="TreeGrafter"/>
</dbReference>
<dbReference type="GeneID" id="105901113"/>
<feature type="region of interest" description="Disordered" evidence="2">
    <location>
        <begin position="630"/>
        <end position="674"/>
    </location>
</feature>
<keyword evidence="1" id="KW-0175">Coiled coil</keyword>
<dbReference type="Gene3D" id="3.40.50.300">
    <property type="entry name" value="P-loop containing nucleotide triphosphate hydrolases"/>
    <property type="match status" value="1"/>
</dbReference>
<dbReference type="RefSeq" id="XP_031426404.1">
    <property type="nucleotide sequence ID" value="XM_031570544.1"/>
</dbReference>
<keyword evidence="5" id="KW-0282">Flagellum</keyword>
<dbReference type="PANTHER" id="PTHR14919">
    <property type="entry name" value="KPL2-RELATED"/>
    <property type="match status" value="1"/>
</dbReference>
<keyword evidence="5" id="KW-0966">Cell projection</keyword>
<feature type="compositionally biased region" description="Low complexity" evidence="2">
    <location>
        <begin position="1308"/>
        <end position="1324"/>
    </location>
</feature>
<evidence type="ECO:0000256" key="2">
    <source>
        <dbReference type="SAM" id="MobiDB-lite"/>
    </source>
</evidence>
<dbReference type="GO" id="GO:0002177">
    <property type="term" value="C:manchette"/>
    <property type="evidence" value="ECO:0007669"/>
    <property type="project" value="TreeGrafter"/>
</dbReference>
<feature type="region of interest" description="Disordered" evidence="2">
    <location>
        <begin position="1307"/>
        <end position="1356"/>
    </location>
</feature>
<feature type="compositionally biased region" description="Basic and acidic residues" evidence="2">
    <location>
        <begin position="631"/>
        <end position="647"/>
    </location>
</feature>
<dbReference type="PROSITE" id="PS50021">
    <property type="entry name" value="CH"/>
    <property type="match status" value="1"/>
</dbReference>
<dbReference type="InterPro" id="IPR054517">
    <property type="entry name" value="SPEF2_D5"/>
</dbReference>
<dbReference type="InterPro" id="IPR001715">
    <property type="entry name" value="CH_dom"/>
</dbReference>
<feature type="region of interest" description="Disordered" evidence="2">
    <location>
        <begin position="922"/>
        <end position="985"/>
    </location>
</feature>
<dbReference type="Pfam" id="PF24082">
    <property type="entry name" value="SPEF2_C"/>
    <property type="match status" value="1"/>
</dbReference>
<dbReference type="InterPro" id="IPR010441">
    <property type="entry name" value="CH_2"/>
</dbReference>
<dbReference type="GO" id="GO:0097225">
    <property type="term" value="C:sperm midpiece"/>
    <property type="evidence" value="ECO:0007669"/>
    <property type="project" value="TreeGrafter"/>
</dbReference>
<name>A0A6P8FK55_CLUHA</name>
<dbReference type="CTD" id="79925"/>
<dbReference type="Pfam" id="PF00406">
    <property type="entry name" value="ADK"/>
    <property type="match status" value="1"/>
</dbReference>
<dbReference type="Proteomes" id="UP000515152">
    <property type="component" value="Chromosome 7"/>
</dbReference>
<sequence length="1806" mass="204593">MSDILCRWLNSEVRLSKVVEQSTISKDFSNGYLIGEILHKYELQNDFDQFSKSSSSNSKLNNFTKIEPSLHLLGVPFDLAMAKALMQGQPGVANRLLYELYILLQKKKKTGLTGTAMETMQPAATARLHRVENNIYTERIKTVVKREAEIKMQMITQRYEMKAQEMYNKSVMAELVEDQKQQQDQEQMRLQDIEKHRLVRKKQQDIMNRILMASIQIPKPPPNRTFKALERQRQQRRQVEAKNVHLEIAQFEKSIKRLSPPGLSVAEVTYDRSTDTGQVMHHTLRPEEMIKANSEYIQKIRQHLEEDEAAREHREKRRRRVLVEQLRVHEAQEEALREEQLVERLMRQSQQEKRVAVQLMQIRQQKEVLRQNRILHERQFQEQRKRDFEDALDREVALARQARLEQGEEAQKEIELHDRIAAEWAQARYQKHYNFCREVLEQVVDLATCAGEYRLFTENLLPAKMMREWKELFISGKPLYEQACVDPVPAEPTPEQLIELEKVELLNNQDYDEYVSMTGEWVWPEEEEPKSPPSNNDILGHIVHRLQNIVNPPGPGTPPPLLPCFTLKACVLGKALSGKTTCLSKIAQVHGIHVFSSTVLIQEALAAFRRGETDIVEKKKECETLEGIDFPSKDADVSEKESEKEEVLTSPDSATPGEDPDLEGTPDKEVTPQLSMRAQYGSVVEKVLREGQGVPSGLLVDIVVNAIRQVPAGSGWILDGFPVDVAQAKLLEKALIGPDPDKLGGRSRKSSLAVDKNAPQEVTPSFKALDLVVLMEVSDDVVLDRAAKQAIKEKSPAQVKVEEQVPEGEVSTTQQDTKEQVITTSKHNLKGNQLQHWIAGFQDIWPKLEKWFSGKENVFVKVNAYADEETVFTKVEKILRDTMNATEKAEDVAVAQSRSASSVAAPPQSPTTLTTSVSALTQEGMTARRSRSKSISQSPRASHSHIDGSKEKKSTHSMEGKDSGRQLSGSGLAPVRRTSAASSFENPLGEIGTPAGSPAAVAGSADWVFVDEALPKELSEYLVPYWDNVCDSYVINVKTVMQNLRSERKLIIHHLHNISDDFQQYLKRPDLKQEFVCQWQQDYNSIPDDMRLDEETKAELHQRLDDLRERLWDICDRKKEEAEEERVALSEDGWLEDHTALLTNHFCSLMQVEVDRFQDTLRLLRDYYYSMSGTMLPKTPAEFTCIPLLDIVEEEGNNGEKSRSPPDSVTSDRASKSAGKKDSDGPEEKKTGKKTKIVPLIARRTLTADASKQRGSPQADEKQVNDIYQAALTAVNNQMQVEVHKLEAEESKEQQVLERERQLRMSQASAAAAATATATATATDSTKDKKKGGAKKKVPSPVREPSPPPVMDLAQPSPCDARKVAVKTKIRQEYRTALEHEDRAVKQRLELVKQQALETVRSLQTRAERTFKNLDDWLDARFLAEMGSIDQLVEVVRHHIESATKVQHELTLVCTDFFVDGDLRVLPIPSPPPRPSPQEMAVDSTLTILQLQAFYNQLLKVAPSGILSCNEFSEILKELTFLNMGDNDLPDSWMSISESQILDVLSVLSQDSDLLDWRLFLLSVALPWPMPTKQQLLQVLGQFRAADPQDTGFITEKQYLQTELWFTNDDALMIPDDPSEPLPYDRLAELKKFFFTLFAEPDSSPARLDYMNMLLYLASHRDAVQGFIRALSLVTGQPLHYQSNTSALLKSVLYMGEEAEEVAEEEESPDGGAVSISALLDVVCHSGSKTACHNRFQTNQKSKEEYTEEFIKVYKELGFGSEEKAPFSVLSQHPCIQHLMESTLQYHLPDIHKMLYAQQSRRGTLS</sequence>
<evidence type="ECO:0000313" key="5">
    <source>
        <dbReference type="RefSeq" id="XP_031426404.1"/>
    </source>
</evidence>
<feature type="compositionally biased region" description="Basic and acidic residues" evidence="2">
    <location>
        <begin position="1213"/>
        <end position="1230"/>
    </location>
</feature>
<dbReference type="KEGG" id="char:105901113"/>
<dbReference type="InterPro" id="IPR056199">
    <property type="entry name" value="SPEF2_C"/>
</dbReference>
<gene>
    <name evidence="5" type="primary">spef2</name>
</gene>
<protein>
    <submittedName>
        <fullName evidence="5">Sperm flagellar protein 2</fullName>
    </submittedName>
</protein>
<dbReference type="InterPro" id="IPR027417">
    <property type="entry name" value="P-loop_NTPase"/>
</dbReference>
<dbReference type="PANTHER" id="PTHR14919:SF0">
    <property type="entry name" value="SPERM FLAGELLAR PROTEIN 2"/>
    <property type="match status" value="1"/>
</dbReference>
<dbReference type="InterPro" id="IPR011992">
    <property type="entry name" value="EF-hand-dom_pair"/>
</dbReference>
<dbReference type="InterPro" id="IPR052634">
    <property type="entry name" value="Sperm_flagellar-bone_growth"/>
</dbReference>
<dbReference type="OrthoDB" id="62528at2759"/>
<dbReference type="GO" id="GO:0005737">
    <property type="term" value="C:cytoplasm"/>
    <property type="evidence" value="ECO:0007669"/>
    <property type="project" value="UniProtKB-ARBA"/>
</dbReference>
<organism evidence="4 5">
    <name type="scientific">Clupea harengus</name>
    <name type="common">Atlantic herring</name>
    <dbReference type="NCBI Taxonomy" id="7950"/>
    <lineage>
        <taxon>Eukaryota</taxon>
        <taxon>Metazoa</taxon>
        <taxon>Chordata</taxon>
        <taxon>Craniata</taxon>
        <taxon>Vertebrata</taxon>
        <taxon>Euteleostomi</taxon>
        <taxon>Actinopterygii</taxon>
        <taxon>Neopterygii</taxon>
        <taxon>Teleostei</taxon>
        <taxon>Clupei</taxon>
        <taxon>Clupeiformes</taxon>
        <taxon>Clupeoidei</taxon>
        <taxon>Clupeidae</taxon>
        <taxon>Clupea</taxon>
    </lineage>
</organism>
<evidence type="ECO:0000256" key="1">
    <source>
        <dbReference type="SAM" id="Coils"/>
    </source>
</evidence>